<dbReference type="OrthoDB" id="6398769at2"/>
<dbReference type="InterPro" id="IPR007340">
    <property type="entry name" value="LysM_Opacity-associatedA"/>
</dbReference>
<dbReference type="AlphaFoldDB" id="A0A2T3ISL5"/>
<reference evidence="3 4" key="1">
    <citation type="submission" date="2018-03" db="EMBL/GenBank/DDBJ databases">
        <title>Whole genome sequencing of Histamine producing bacteria.</title>
        <authorList>
            <person name="Butler K."/>
        </authorList>
    </citation>
    <scope>NUCLEOTIDE SEQUENCE [LARGE SCALE GENOMIC DNA]</scope>
    <source>
        <strain evidence="3 4">JCM 13586</strain>
    </source>
</reference>
<protein>
    <recommendedName>
        <fullName evidence="2">LysM domain-containing protein</fullName>
    </recommendedName>
</protein>
<keyword evidence="4" id="KW-1185">Reference proteome</keyword>
<dbReference type="Pfam" id="PF08525">
    <property type="entry name" value="OapA_N"/>
    <property type="match status" value="1"/>
</dbReference>
<dbReference type="Pfam" id="PF04225">
    <property type="entry name" value="LysM_OapA"/>
    <property type="match status" value="1"/>
</dbReference>
<dbReference type="Proteomes" id="UP000241222">
    <property type="component" value="Unassembled WGS sequence"/>
</dbReference>
<name>A0A2T3ISL5_9GAMM</name>
<dbReference type="InterPro" id="IPR013731">
    <property type="entry name" value="OapA_N"/>
</dbReference>
<dbReference type="GO" id="GO:0042834">
    <property type="term" value="F:peptidoglycan binding"/>
    <property type="evidence" value="ECO:0007669"/>
    <property type="project" value="InterPro"/>
</dbReference>
<evidence type="ECO:0000256" key="1">
    <source>
        <dbReference type="SAM" id="MobiDB-lite"/>
    </source>
</evidence>
<feature type="region of interest" description="Disordered" evidence="1">
    <location>
        <begin position="94"/>
        <end position="149"/>
    </location>
</feature>
<dbReference type="Gene3D" id="3.10.450.350">
    <property type="match status" value="1"/>
</dbReference>
<proteinExistence type="predicted"/>
<comment type="caution">
    <text evidence="3">The sequence shown here is derived from an EMBL/GenBank/DDBJ whole genome shotgun (WGS) entry which is preliminary data.</text>
</comment>
<feature type="compositionally biased region" description="Basic and acidic residues" evidence="1">
    <location>
        <begin position="131"/>
        <end position="140"/>
    </location>
</feature>
<dbReference type="EMBL" id="PYMH01000014">
    <property type="protein sequence ID" value="PSU31327.1"/>
    <property type="molecule type" value="Genomic_DNA"/>
</dbReference>
<evidence type="ECO:0000259" key="2">
    <source>
        <dbReference type="PROSITE" id="PS51782"/>
    </source>
</evidence>
<dbReference type="InterPro" id="IPR036779">
    <property type="entry name" value="LysM_dom_sf"/>
</dbReference>
<dbReference type="SUPFAM" id="SSF54106">
    <property type="entry name" value="LysM domain"/>
    <property type="match status" value="1"/>
</dbReference>
<dbReference type="CDD" id="cd00118">
    <property type="entry name" value="LysM"/>
    <property type="match status" value="1"/>
</dbReference>
<dbReference type="PROSITE" id="PS51782">
    <property type="entry name" value="LYSM"/>
    <property type="match status" value="1"/>
</dbReference>
<dbReference type="InterPro" id="IPR018392">
    <property type="entry name" value="LysM"/>
</dbReference>
<feature type="domain" description="LysM" evidence="2">
    <location>
        <begin position="153"/>
        <end position="201"/>
    </location>
</feature>
<sequence length="237" mass="26801">MGQAKRRSNKKSEFTWPRITFDKEAFKQGGAAIRAKFAPLESKWQQLPTLHRRALAILVPVTAILLVMPGEKQTVRVESSEPIRRELSLNLESQQSQSVAVGKREEPVSPPRPSRIRPLEPVESQPIASKPEAKQPEKTVKATSTQPASADWQRYQVKSGETLANIFRQHNLPLNDLYAVAAIEGDDKPLSRIKAGQWLRYRQTAQGGLDALQIERRNSEPVLFFRRSDGSFVRRTQ</sequence>
<organism evidence="3 4">
    <name type="scientific">Photobacterium lutimaris</name>
    <dbReference type="NCBI Taxonomy" id="388278"/>
    <lineage>
        <taxon>Bacteria</taxon>
        <taxon>Pseudomonadati</taxon>
        <taxon>Pseudomonadota</taxon>
        <taxon>Gammaproteobacteria</taxon>
        <taxon>Vibrionales</taxon>
        <taxon>Vibrionaceae</taxon>
        <taxon>Photobacterium</taxon>
    </lineage>
</organism>
<dbReference type="RefSeq" id="WP_107351068.1">
    <property type="nucleotide sequence ID" value="NZ_PYMH01000014.1"/>
</dbReference>
<evidence type="ECO:0000313" key="4">
    <source>
        <dbReference type="Proteomes" id="UP000241222"/>
    </source>
</evidence>
<evidence type="ECO:0000313" key="3">
    <source>
        <dbReference type="EMBL" id="PSU31327.1"/>
    </source>
</evidence>
<accession>A0A2T3ISL5</accession>
<gene>
    <name evidence="3" type="ORF">C9I99_22445</name>
</gene>